<dbReference type="EMBL" id="QGMG01000254">
    <property type="protein sequence ID" value="TVY55314.1"/>
    <property type="molecule type" value="Genomic_DNA"/>
</dbReference>
<dbReference type="EC" id="3.2.1.21" evidence="10"/>
<dbReference type="PANTHER" id="PTHR42715">
    <property type="entry name" value="BETA-GLUCOSIDASE"/>
    <property type="match status" value="1"/>
</dbReference>
<dbReference type="InterPro" id="IPR013783">
    <property type="entry name" value="Ig-like_fold"/>
</dbReference>
<dbReference type="Pfam" id="PF07691">
    <property type="entry name" value="PA14"/>
    <property type="match status" value="1"/>
</dbReference>
<evidence type="ECO:0000256" key="9">
    <source>
        <dbReference type="ARBA" id="ARBA00023326"/>
    </source>
</evidence>
<reference evidence="12 13" key="1">
    <citation type="submission" date="2018-05" db="EMBL/GenBank/DDBJ databases">
        <title>Whole genome sequencing for identification of molecular markers to develop diagnostic detection tools for the regulated plant pathogen Lachnellula willkommii.</title>
        <authorList>
            <person name="Giroux E."/>
            <person name="Bilodeau G."/>
        </authorList>
    </citation>
    <scope>NUCLEOTIDE SEQUENCE [LARGE SCALE GENOMIC DNA]</scope>
    <source>
        <strain evidence="12 13">CBS 625.97</strain>
    </source>
</reference>
<gene>
    <name evidence="12" type="primary">bglI_0</name>
    <name evidence="12" type="ORF">LCER1_G003517</name>
</gene>
<dbReference type="AlphaFoldDB" id="A0A7D8Z1P1"/>
<evidence type="ECO:0000313" key="13">
    <source>
        <dbReference type="Proteomes" id="UP000481288"/>
    </source>
</evidence>
<evidence type="ECO:0000256" key="2">
    <source>
        <dbReference type="ARBA" id="ARBA00004987"/>
    </source>
</evidence>
<dbReference type="InterPro" id="IPR036962">
    <property type="entry name" value="Glyco_hydro_3_N_sf"/>
</dbReference>
<comment type="pathway">
    <text evidence="2 10">Glycan metabolism; cellulose degradation.</text>
</comment>
<dbReference type="InterPro" id="IPR050288">
    <property type="entry name" value="Cellulose_deg_GH3"/>
</dbReference>
<dbReference type="UniPathway" id="UPA00696"/>
<dbReference type="FunFam" id="3.20.20.300:FF:000006">
    <property type="entry name" value="Beta-glucosidase H"/>
    <property type="match status" value="1"/>
</dbReference>
<keyword evidence="7 10" id="KW-0119">Carbohydrate metabolism</keyword>
<sequence>MGDVTASETHTSPIPLLDVEDVLKKLTKTEKAALTAGVDFWHTKAIPRLNIPSLRLSDGPNGVRGTRFFNGAPAACFPNGTALAATWDVDLLQKAGVLMGEEAKIKGAHVLLGPTVNMQRSPLGGRGFESFSEDPVLAGFAAAAIVNGVQTTGVVASIKHFVTNDQEHERMAVDSRVTERALREIYLLPFQIAVRDSRPGSFMTAYNKLNGVHLSENKRILQDVLRGEWGWEGLIMSDWFGTYSTSEAINAGLDLEMPGPTRWRGGILEHALLSKKITEHTLDLRVREVLKLSNLLLKNESKALPFKKTETVAVIGPAAKAAAYCGGGSATLNPYYAITPFDGISAKGGSVKYSTGCYAHKMLPGLGSQVKTAGGKPGVVFKAFTSPPTDTDRVPVDIIEIVDTNMYLSDYTHPKLTENLWWAEVEAYFTPDESCEFEFGLTVHGTGKLYVDDEVLVDNETTQRPGGSFFNVGTVEETGIKYVEAGKTYKIKVLWASGVTSKLAEADGVVSFGGGGLRIGGARVIDVEEEIKKAVELAKSVDQVVLCVGLNSDWEQEGHDRPHMDLPEHTDALVAAVAAANPKTVVVVQSGTPVTMPWEQDVAAVVQAWYGGNETGNAIADVLYGDVNPSGKLSLSFPKHVEDNPAYLSYRSERGRVLYSEDVYVGYRYYEATKRAVSWPFGWGLSYTTFAFSDLHVAVDDKSLTISVSVQNTGSVAGSEVVQVYVSQRAPSIRRPVKELKGFAKVRVGEGESEKVTVVIQRKYATSFWDEEREMWVEERGVL</sequence>
<dbReference type="SUPFAM" id="SSF51445">
    <property type="entry name" value="(Trans)glycosidases"/>
    <property type="match status" value="1"/>
</dbReference>
<evidence type="ECO:0000256" key="8">
    <source>
        <dbReference type="ARBA" id="ARBA00023295"/>
    </source>
</evidence>
<dbReference type="Gene3D" id="2.60.40.10">
    <property type="entry name" value="Immunoglobulins"/>
    <property type="match status" value="1"/>
</dbReference>
<dbReference type="Pfam" id="PF01915">
    <property type="entry name" value="Glyco_hydro_3_C"/>
    <property type="match status" value="1"/>
</dbReference>
<dbReference type="InterPro" id="IPR011658">
    <property type="entry name" value="PA14_dom"/>
</dbReference>
<dbReference type="Proteomes" id="UP000481288">
    <property type="component" value="Unassembled WGS sequence"/>
</dbReference>
<dbReference type="PROSITE" id="PS00775">
    <property type="entry name" value="GLYCOSYL_HYDROL_F3"/>
    <property type="match status" value="1"/>
</dbReference>
<dbReference type="Gene3D" id="2.60.120.260">
    <property type="entry name" value="Galactose-binding domain-like"/>
    <property type="match status" value="1"/>
</dbReference>
<dbReference type="PRINTS" id="PR00133">
    <property type="entry name" value="GLHYDRLASE3"/>
</dbReference>
<dbReference type="PANTHER" id="PTHR42715:SF27">
    <property type="entry name" value="BETA-GLUCOSIDASE-RELATED"/>
    <property type="match status" value="1"/>
</dbReference>
<keyword evidence="13" id="KW-1185">Reference proteome</keyword>
<keyword evidence="8 10" id="KW-0326">Glycosidase</keyword>
<dbReference type="InterPro" id="IPR017853">
    <property type="entry name" value="GH"/>
</dbReference>
<evidence type="ECO:0000256" key="10">
    <source>
        <dbReference type="RuleBase" id="RU361161"/>
    </source>
</evidence>
<feature type="domain" description="PA14" evidence="11">
    <location>
        <begin position="374"/>
        <end position="535"/>
    </location>
</feature>
<proteinExistence type="inferred from homology"/>
<dbReference type="FunFam" id="2.60.40.10:FF:000495">
    <property type="entry name" value="Periplasmic beta-glucosidase"/>
    <property type="match status" value="1"/>
</dbReference>
<comment type="catalytic activity">
    <reaction evidence="1 10">
        <text>Hydrolysis of terminal, non-reducing beta-D-glucosyl residues with release of beta-D-glucose.</text>
        <dbReference type="EC" id="3.2.1.21"/>
    </reaction>
</comment>
<dbReference type="InterPro" id="IPR019800">
    <property type="entry name" value="Glyco_hydro_3_AS"/>
</dbReference>
<dbReference type="Gene3D" id="3.20.20.300">
    <property type="entry name" value="Glycoside hydrolase, family 3, N-terminal domain"/>
    <property type="match status" value="2"/>
</dbReference>
<comment type="similarity">
    <text evidence="3 10">Belongs to the glycosyl hydrolase 3 family.</text>
</comment>
<dbReference type="InterPro" id="IPR026891">
    <property type="entry name" value="Fn3-like"/>
</dbReference>
<evidence type="ECO:0000256" key="7">
    <source>
        <dbReference type="ARBA" id="ARBA00023277"/>
    </source>
</evidence>
<evidence type="ECO:0000256" key="1">
    <source>
        <dbReference type="ARBA" id="ARBA00000448"/>
    </source>
</evidence>
<keyword evidence="4 10" id="KW-0378">Hydrolase</keyword>
<dbReference type="InterPro" id="IPR001764">
    <property type="entry name" value="Glyco_hydro_3_N"/>
</dbReference>
<protein>
    <recommendedName>
        <fullName evidence="10">beta-glucosidase</fullName>
        <ecNumber evidence="10">3.2.1.21</ecNumber>
    </recommendedName>
</protein>
<dbReference type="GO" id="GO:0030245">
    <property type="term" value="P:cellulose catabolic process"/>
    <property type="evidence" value="ECO:0007669"/>
    <property type="project" value="UniProtKB-UniPathway"/>
</dbReference>
<evidence type="ECO:0000259" key="11">
    <source>
        <dbReference type="PROSITE" id="PS51820"/>
    </source>
</evidence>
<dbReference type="OrthoDB" id="47059at2759"/>
<dbReference type="Pfam" id="PF14310">
    <property type="entry name" value="Fn3-like"/>
    <property type="match status" value="1"/>
</dbReference>
<dbReference type="InterPro" id="IPR036881">
    <property type="entry name" value="Glyco_hydro_3_C_sf"/>
</dbReference>
<evidence type="ECO:0000313" key="12">
    <source>
        <dbReference type="EMBL" id="TVY55314.1"/>
    </source>
</evidence>
<keyword evidence="5" id="KW-0136">Cellulose degradation</keyword>
<dbReference type="InterPro" id="IPR037524">
    <property type="entry name" value="PA14/GLEYA"/>
</dbReference>
<dbReference type="GO" id="GO:0008422">
    <property type="term" value="F:beta-glucosidase activity"/>
    <property type="evidence" value="ECO:0007669"/>
    <property type="project" value="UniProtKB-EC"/>
</dbReference>
<evidence type="ECO:0000256" key="5">
    <source>
        <dbReference type="ARBA" id="ARBA00023001"/>
    </source>
</evidence>
<evidence type="ECO:0000256" key="3">
    <source>
        <dbReference type="ARBA" id="ARBA00005336"/>
    </source>
</evidence>
<dbReference type="InterPro" id="IPR002772">
    <property type="entry name" value="Glyco_hydro_3_C"/>
</dbReference>
<keyword evidence="9 10" id="KW-0624">Polysaccharide degradation</keyword>
<comment type="caution">
    <text evidence="12">The sequence shown here is derived from an EMBL/GenBank/DDBJ whole genome shotgun (WGS) entry which is preliminary data.</text>
</comment>
<dbReference type="SMART" id="SM01217">
    <property type="entry name" value="Fn3_like"/>
    <property type="match status" value="1"/>
</dbReference>
<organism evidence="12 13">
    <name type="scientific">Lachnellula cervina</name>
    <dbReference type="NCBI Taxonomy" id="1316786"/>
    <lineage>
        <taxon>Eukaryota</taxon>
        <taxon>Fungi</taxon>
        <taxon>Dikarya</taxon>
        <taxon>Ascomycota</taxon>
        <taxon>Pezizomycotina</taxon>
        <taxon>Leotiomycetes</taxon>
        <taxon>Helotiales</taxon>
        <taxon>Lachnaceae</taxon>
        <taxon>Lachnellula</taxon>
    </lineage>
</organism>
<dbReference type="SUPFAM" id="SSF52279">
    <property type="entry name" value="Beta-D-glucan exohydrolase, C-terminal domain"/>
    <property type="match status" value="1"/>
</dbReference>
<dbReference type="PROSITE" id="PS51820">
    <property type="entry name" value="PA14"/>
    <property type="match status" value="1"/>
</dbReference>
<accession>A0A7D8Z1P1</accession>
<evidence type="ECO:0000256" key="6">
    <source>
        <dbReference type="ARBA" id="ARBA00023180"/>
    </source>
</evidence>
<keyword evidence="6" id="KW-0325">Glycoprotein</keyword>
<name>A0A7D8Z1P1_9HELO</name>
<evidence type="ECO:0000256" key="4">
    <source>
        <dbReference type="ARBA" id="ARBA00022801"/>
    </source>
</evidence>
<dbReference type="Pfam" id="PF00933">
    <property type="entry name" value="Glyco_hydro_3"/>
    <property type="match status" value="1"/>
</dbReference>
<dbReference type="SMART" id="SM00758">
    <property type="entry name" value="PA14"/>
    <property type="match status" value="1"/>
</dbReference>